<name>A0A8X6UEX8_NEPPI</name>
<dbReference type="InterPro" id="IPR038765">
    <property type="entry name" value="Papain-like_cys_pep_sf"/>
</dbReference>
<evidence type="ECO:0000313" key="6">
    <source>
        <dbReference type="Proteomes" id="UP000887013"/>
    </source>
</evidence>
<keyword evidence="2 5" id="KW-0378">Hydrolase</keyword>
<comment type="caution">
    <text evidence="5">The sequence shown here is derived from an EMBL/GenBank/DDBJ whole genome shotgun (WGS) entry which is preliminary data.</text>
</comment>
<dbReference type="PANTHER" id="PTHR21646">
    <property type="entry name" value="UBIQUITIN CARBOXYL-TERMINAL HYDROLASE"/>
    <property type="match status" value="1"/>
</dbReference>
<keyword evidence="6" id="KW-1185">Reference proteome</keyword>
<feature type="compositionally biased region" description="Low complexity" evidence="3">
    <location>
        <begin position="7"/>
        <end position="41"/>
    </location>
</feature>
<comment type="catalytic activity">
    <reaction evidence="1 2">
        <text>Thiol-dependent hydrolysis of ester, thioester, amide, peptide and isopeptide bonds formed by the C-terminal Gly of ubiquitin (a 76-residue protein attached to proteins as an intracellular targeting signal).</text>
        <dbReference type="EC" id="3.4.19.12"/>
    </reaction>
</comment>
<dbReference type="Gene3D" id="3.90.70.10">
    <property type="entry name" value="Cysteine proteinases"/>
    <property type="match status" value="2"/>
</dbReference>
<dbReference type="GO" id="GO:0016579">
    <property type="term" value="P:protein deubiquitination"/>
    <property type="evidence" value="ECO:0007669"/>
    <property type="project" value="InterPro"/>
</dbReference>
<feature type="domain" description="USP" evidence="4">
    <location>
        <begin position="181"/>
        <end position="387"/>
    </location>
</feature>
<dbReference type="Proteomes" id="UP000887013">
    <property type="component" value="Unassembled WGS sequence"/>
</dbReference>
<reference evidence="5" key="1">
    <citation type="submission" date="2020-08" db="EMBL/GenBank/DDBJ databases">
        <title>Multicomponent nature underlies the extraordinary mechanical properties of spider dragline silk.</title>
        <authorList>
            <person name="Kono N."/>
            <person name="Nakamura H."/>
            <person name="Mori M."/>
            <person name="Yoshida Y."/>
            <person name="Ohtoshi R."/>
            <person name="Malay A.D."/>
            <person name="Moran D.A.P."/>
            <person name="Tomita M."/>
            <person name="Numata K."/>
            <person name="Arakawa K."/>
        </authorList>
    </citation>
    <scope>NUCLEOTIDE SEQUENCE</scope>
</reference>
<dbReference type="PROSITE" id="PS00973">
    <property type="entry name" value="USP_2"/>
    <property type="match status" value="1"/>
</dbReference>
<evidence type="ECO:0000256" key="3">
    <source>
        <dbReference type="SAM" id="MobiDB-lite"/>
    </source>
</evidence>
<accession>A0A8X6UEX8</accession>
<dbReference type="EC" id="3.4.19.12" evidence="2"/>
<evidence type="ECO:0000259" key="4">
    <source>
        <dbReference type="PROSITE" id="PS50235"/>
    </source>
</evidence>
<evidence type="ECO:0000256" key="1">
    <source>
        <dbReference type="ARBA" id="ARBA00000707"/>
    </source>
</evidence>
<evidence type="ECO:0000313" key="5">
    <source>
        <dbReference type="EMBL" id="GFU12398.1"/>
    </source>
</evidence>
<comment type="similarity">
    <text evidence="2">Belongs to the peptidase C19 family.</text>
</comment>
<feature type="region of interest" description="Disordered" evidence="3">
    <location>
        <begin position="1"/>
        <end position="41"/>
    </location>
</feature>
<sequence>MSPYNAYSPSLSSSRLSSYTPTSRSYTGSDSYSSLSSTSSYRYKPPAYSSTLSAKYRSPSTYSLTNSYSSSTLPRNVSSSSLATRVPKFNSVSSYTGAILNTSDYKWKSPTTTNDLLWRSPSLSRRNSSSSLVSSSHTPERSSRLSLPAYTASIEKIPAYKVNSWSCDKSEDVEDRRGVRVGLNNLGNTCFMNAVLQCLCHTQPLVDYCIRGTYLSDINHRSPTHGDLVKVFADFVKKISDSNSKSAISPYQLRTEVQRYAPRFSGDHQQDAQEFLRYLLQGLHDDLNRVKCKPSLKGDYGGDAFKTWRRYKDTDDSLIVGDNCSYVLYGVVDHDGSNNSGHYIAKCRNPCSKEWNEFNDSRVTNAMNIVTNKSYILFYIQEGTSYF</sequence>
<dbReference type="PROSITE" id="PS50235">
    <property type="entry name" value="USP_3"/>
    <property type="match status" value="1"/>
</dbReference>
<proteinExistence type="inferred from homology"/>
<feature type="region of interest" description="Disordered" evidence="3">
    <location>
        <begin position="123"/>
        <end position="142"/>
    </location>
</feature>
<dbReference type="InterPro" id="IPR050185">
    <property type="entry name" value="Ub_carboxyl-term_hydrolase"/>
</dbReference>
<dbReference type="InterPro" id="IPR018200">
    <property type="entry name" value="USP_CS"/>
</dbReference>
<dbReference type="EMBL" id="BMAW01029544">
    <property type="protein sequence ID" value="GFU12398.1"/>
    <property type="molecule type" value="Genomic_DNA"/>
</dbReference>
<keyword evidence="2" id="KW-0833">Ubl conjugation pathway</keyword>
<organism evidence="5 6">
    <name type="scientific">Nephila pilipes</name>
    <name type="common">Giant wood spider</name>
    <name type="synonym">Nephila maculata</name>
    <dbReference type="NCBI Taxonomy" id="299642"/>
    <lineage>
        <taxon>Eukaryota</taxon>
        <taxon>Metazoa</taxon>
        <taxon>Ecdysozoa</taxon>
        <taxon>Arthropoda</taxon>
        <taxon>Chelicerata</taxon>
        <taxon>Arachnida</taxon>
        <taxon>Araneae</taxon>
        <taxon>Araneomorphae</taxon>
        <taxon>Entelegynae</taxon>
        <taxon>Araneoidea</taxon>
        <taxon>Nephilidae</taxon>
        <taxon>Nephila</taxon>
    </lineage>
</organism>
<feature type="compositionally biased region" description="Low complexity" evidence="3">
    <location>
        <begin position="123"/>
        <end position="136"/>
    </location>
</feature>
<keyword evidence="2" id="KW-0645">Protease</keyword>
<dbReference type="GO" id="GO:0006508">
    <property type="term" value="P:proteolysis"/>
    <property type="evidence" value="ECO:0007669"/>
    <property type="project" value="UniProtKB-KW"/>
</dbReference>
<dbReference type="InterPro" id="IPR001394">
    <property type="entry name" value="Peptidase_C19_UCH"/>
</dbReference>
<dbReference type="InterPro" id="IPR028889">
    <property type="entry name" value="USP"/>
</dbReference>
<dbReference type="Pfam" id="PF00443">
    <property type="entry name" value="UCH"/>
    <property type="match status" value="2"/>
</dbReference>
<dbReference type="GO" id="GO:0004843">
    <property type="term" value="F:cysteine-type deubiquitinase activity"/>
    <property type="evidence" value="ECO:0007669"/>
    <property type="project" value="UniProtKB-UniRule"/>
</dbReference>
<dbReference type="PROSITE" id="PS00972">
    <property type="entry name" value="USP_1"/>
    <property type="match status" value="1"/>
</dbReference>
<dbReference type="SUPFAM" id="SSF54001">
    <property type="entry name" value="Cysteine proteinases"/>
    <property type="match status" value="1"/>
</dbReference>
<dbReference type="AlphaFoldDB" id="A0A8X6UEX8"/>
<evidence type="ECO:0000256" key="2">
    <source>
        <dbReference type="RuleBase" id="RU366025"/>
    </source>
</evidence>
<dbReference type="OrthoDB" id="265306at2759"/>
<protein>
    <recommendedName>
        <fullName evidence="2">Ubiquitin carboxyl-terminal hydrolase</fullName>
        <ecNumber evidence="2">3.4.19.12</ecNumber>
    </recommendedName>
</protein>
<dbReference type="PANTHER" id="PTHR21646:SF23">
    <property type="entry name" value="UBIQUITIN CARBOXYL-TERMINAL HYDROLASE USP2"/>
    <property type="match status" value="1"/>
</dbReference>
<keyword evidence="2" id="KW-0788">Thiol protease</keyword>
<gene>
    <name evidence="5" type="primary">USP2</name>
    <name evidence="5" type="ORF">NPIL_348201</name>
</gene>